<protein>
    <submittedName>
        <fullName evidence="7">Alginate lyase family protein</fullName>
    </submittedName>
</protein>
<dbReference type="Proteomes" id="UP000602057">
    <property type="component" value="Unassembled WGS sequence"/>
</dbReference>
<sequence>MSLDKYIIIAFYLAGTLFCYAQNDAIFDKIDFNLPQLSTVNKAFSKGNHQNALMELLNVYKKKANLYLSVSESDIDYIKANHPEGVEKSIKTANNVLNHYFLFRDDWDMEKTNVPYQFKGQIDWKAIPNGDVEWCYMLNRHKFWIDLGKAYLLTGDEKYSKEFVEQIIHWIDHNPLKDDLKHYTWRRIEAGIRCENWIKAFEYVKNSKYITPEFLEKFLESLYEHGVYLNSAFSGFSQTSNWGVLEFQGVYNLSLFLDDFKIATQWQKDAIEKLTTCITLQIMEDGTQWEQSPMYHNEVFHCYLNVNLLAQRKGLKLPEIIVKKTKAMAFANIKSQKPNYHQPLLGDSDDTDLRGLLTLAATLFNDSILKSKAYSELDYETLFLTGKDNNLVYKRVESKFPEFLSVYQQSSGDFYMRSSWKENATYSSFHLKKLGCGHGHDNLLHFTIFANGKDYLIDGGRYTYVDNEWREFFKNNKSHNTIGVDNLTNSVYNDSWTNSFEARSQGIYTKSAIGFDYAEAENNAYSRLEDPVTVKRRLLYLKPNIWLLFDSFNAKGHHKYSQYFNFPNNSVQITSGALTTTYKNDNLRIQPLKTVKMKLTDSWWSPEYNLKEPNKRAEIYKDTEGFTSFITLLYFPNKNNISFSKASVYNRKDVLLEDKDVEAITIVVENVEYTLVLVHNASAPANHFYKVNDTMVYGEVILIEKHKKEKNIIVLKE</sequence>
<dbReference type="InterPro" id="IPR031680">
    <property type="entry name" value="Hepar_II_III_N"/>
</dbReference>
<evidence type="ECO:0000256" key="2">
    <source>
        <dbReference type="ARBA" id="ARBA00022729"/>
    </source>
</evidence>
<dbReference type="InterPro" id="IPR008929">
    <property type="entry name" value="Chondroitin_lyas"/>
</dbReference>
<feature type="domain" description="Heparin-sulfate lyase N-terminal" evidence="6">
    <location>
        <begin position="26"/>
        <end position="365"/>
    </location>
</feature>
<dbReference type="Gene3D" id="1.50.10.100">
    <property type="entry name" value="Chondroitin AC/alginate lyase"/>
    <property type="match status" value="1"/>
</dbReference>
<keyword evidence="3" id="KW-0574">Periplasm</keyword>
<evidence type="ECO:0000259" key="5">
    <source>
        <dbReference type="Pfam" id="PF07940"/>
    </source>
</evidence>
<dbReference type="GO" id="GO:0042597">
    <property type="term" value="C:periplasmic space"/>
    <property type="evidence" value="ECO:0007669"/>
    <property type="project" value="UniProtKB-SubCell"/>
</dbReference>
<dbReference type="InterPro" id="IPR012480">
    <property type="entry name" value="Hepar_II_III_C"/>
</dbReference>
<dbReference type="Pfam" id="PF16889">
    <property type="entry name" value="Hepar_II_III_N"/>
    <property type="match status" value="1"/>
</dbReference>
<dbReference type="PANTHER" id="PTHR39210">
    <property type="entry name" value="HEPARIN-SULFATE LYASE"/>
    <property type="match status" value="1"/>
</dbReference>
<keyword evidence="2" id="KW-0732">Signal</keyword>
<dbReference type="GO" id="GO:0016829">
    <property type="term" value="F:lyase activity"/>
    <property type="evidence" value="ECO:0007669"/>
    <property type="project" value="UniProtKB-KW"/>
</dbReference>
<evidence type="ECO:0000313" key="7">
    <source>
        <dbReference type="EMBL" id="MBD0835671.1"/>
    </source>
</evidence>
<gene>
    <name evidence="7" type="ORF">ICJ84_09500</name>
</gene>
<dbReference type="PANTHER" id="PTHR39210:SF1">
    <property type="entry name" value="HEPARIN-SULFATE LYASE"/>
    <property type="match status" value="1"/>
</dbReference>
<comment type="caution">
    <text evidence="7">The sequence shown here is derived from an EMBL/GenBank/DDBJ whole genome shotgun (WGS) entry which is preliminary data.</text>
</comment>
<evidence type="ECO:0000256" key="3">
    <source>
        <dbReference type="ARBA" id="ARBA00022764"/>
    </source>
</evidence>
<proteinExistence type="predicted"/>
<dbReference type="AlphaFoldDB" id="A0A8J6QIK3"/>
<accession>A0A8J6QIK3</accession>
<evidence type="ECO:0000259" key="6">
    <source>
        <dbReference type="Pfam" id="PF16889"/>
    </source>
</evidence>
<reference evidence="7" key="2">
    <citation type="submission" date="2020-09" db="EMBL/GenBank/DDBJ databases">
        <authorList>
            <person name="Wu Z."/>
        </authorList>
    </citation>
    <scope>NUCLEOTIDE SEQUENCE</scope>
    <source>
        <strain evidence="7">SC17</strain>
    </source>
</reference>
<name>A0A8J6QIK3_9FLAO</name>
<evidence type="ECO:0000256" key="4">
    <source>
        <dbReference type="ARBA" id="ARBA00023239"/>
    </source>
</evidence>
<evidence type="ECO:0000256" key="1">
    <source>
        <dbReference type="ARBA" id="ARBA00004418"/>
    </source>
</evidence>
<reference evidence="7" key="1">
    <citation type="journal article" date="2013" name="Int. J. Syst. Evol. Microbiol.">
        <title>Aestuariibaculum suncheonense gen. nov., sp. nov., a marine bacterium of the family Flavobacteriaceae isolated from a tidal flat and emended descriptions of the genera Gaetbulibacter and Tamlana.</title>
        <authorList>
            <person name="Jeong S.H."/>
            <person name="Park M.S."/>
            <person name="Jin H.M."/>
            <person name="Lee K."/>
            <person name="Park W."/>
            <person name="Jeon C.O."/>
        </authorList>
    </citation>
    <scope>NUCLEOTIDE SEQUENCE</scope>
    <source>
        <strain evidence="7">SC17</strain>
    </source>
</reference>
<dbReference type="Gene3D" id="2.70.98.70">
    <property type="match status" value="1"/>
</dbReference>
<dbReference type="RefSeq" id="WP_188216162.1">
    <property type="nucleotide sequence ID" value="NZ_BAABGH010000011.1"/>
</dbReference>
<dbReference type="SUPFAM" id="SSF48230">
    <property type="entry name" value="Chondroitin AC/alginate lyase"/>
    <property type="match status" value="1"/>
</dbReference>
<comment type="subcellular location">
    <subcellularLocation>
        <location evidence="1">Periplasm</location>
    </subcellularLocation>
</comment>
<keyword evidence="4 7" id="KW-0456">Lyase</keyword>
<organism evidence="7 8">
    <name type="scientific">Aestuariibaculum suncheonense</name>
    <dbReference type="NCBI Taxonomy" id="1028745"/>
    <lineage>
        <taxon>Bacteria</taxon>
        <taxon>Pseudomonadati</taxon>
        <taxon>Bacteroidota</taxon>
        <taxon>Flavobacteriia</taxon>
        <taxon>Flavobacteriales</taxon>
        <taxon>Flavobacteriaceae</taxon>
    </lineage>
</organism>
<dbReference type="EMBL" id="JACVXC010000003">
    <property type="protein sequence ID" value="MBD0835671.1"/>
    <property type="molecule type" value="Genomic_DNA"/>
</dbReference>
<feature type="domain" description="Heparinase II/III-like C-terminal" evidence="5">
    <location>
        <begin position="436"/>
        <end position="619"/>
    </location>
</feature>
<keyword evidence="8" id="KW-1185">Reference proteome</keyword>
<evidence type="ECO:0000313" key="8">
    <source>
        <dbReference type="Proteomes" id="UP000602057"/>
    </source>
</evidence>
<dbReference type="Pfam" id="PF07940">
    <property type="entry name" value="Hepar_II_III_C"/>
    <property type="match status" value="1"/>
</dbReference>